<reference evidence="1" key="1">
    <citation type="submission" date="2014-09" db="EMBL/GenBank/DDBJ databases">
        <authorList>
            <person name="Magalhaes I.L.F."/>
            <person name="Oliveira U."/>
            <person name="Santos F.R."/>
            <person name="Vidigal T.H.D.A."/>
            <person name="Brescovit A.D."/>
            <person name="Santos A.J."/>
        </authorList>
    </citation>
    <scope>NUCLEOTIDE SEQUENCE</scope>
    <source>
        <tissue evidence="1">Shoot tissue taken approximately 20 cm above the soil surface</tissue>
    </source>
</reference>
<accession>A0A0A9HFP5</accession>
<dbReference type="AlphaFoldDB" id="A0A0A9HFP5"/>
<name>A0A0A9HFP5_ARUDO</name>
<proteinExistence type="predicted"/>
<dbReference type="EMBL" id="GBRH01166153">
    <property type="protein sequence ID" value="JAE31743.1"/>
    <property type="molecule type" value="Transcribed_RNA"/>
</dbReference>
<reference evidence="1" key="2">
    <citation type="journal article" date="2015" name="Data Brief">
        <title>Shoot transcriptome of the giant reed, Arundo donax.</title>
        <authorList>
            <person name="Barrero R.A."/>
            <person name="Guerrero F.D."/>
            <person name="Moolhuijzen P."/>
            <person name="Goolsby J.A."/>
            <person name="Tidwell J."/>
            <person name="Bellgard S.E."/>
            <person name="Bellgard M.I."/>
        </authorList>
    </citation>
    <scope>NUCLEOTIDE SEQUENCE</scope>
    <source>
        <tissue evidence="1">Shoot tissue taken approximately 20 cm above the soil surface</tissue>
    </source>
</reference>
<evidence type="ECO:0000313" key="1">
    <source>
        <dbReference type="EMBL" id="JAE31743.1"/>
    </source>
</evidence>
<protein>
    <submittedName>
        <fullName evidence="1">NEK5</fullName>
    </submittedName>
</protein>
<organism evidence="1">
    <name type="scientific">Arundo donax</name>
    <name type="common">Giant reed</name>
    <name type="synonym">Donax arundinaceus</name>
    <dbReference type="NCBI Taxonomy" id="35708"/>
    <lineage>
        <taxon>Eukaryota</taxon>
        <taxon>Viridiplantae</taxon>
        <taxon>Streptophyta</taxon>
        <taxon>Embryophyta</taxon>
        <taxon>Tracheophyta</taxon>
        <taxon>Spermatophyta</taxon>
        <taxon>Magnoliopsida</taxon>
        <taxon>Liliopsida</taxon>
        <taxon>Poales</taxon>
        <taxon>Poaceae</taxon>
        <taxon>PACMAD clade</taxon>
        <taxon>Arundinoideae</taxon>
        <taxon>Arundineae</taxon>
        <taxon>Arundo</taxon>
    </lineage>
</organism>
<sequence length="73" mass="8810">MTWRNHWNTWKWHESIVWIMDRSARAFCMLCHNLIVSSFCPSVLTAWTRYPLPPSRNTRTSNKTGWCFILRLP</sequence>